<feature type="transmembrane region" description="Helical" evidence="1">
    <location>
        <begin position="83"/>
        <end position="106"/>
    </location>
</feature>
<reference evidence="2" key="1">
    <citation type="submission" date="2021-04" db="EMBL/GenBank/DDBJ databases">
        <authorList>
            <person name="Chebbi M.A.C M."/>
        </authorList>
    </citation>
    <scope>NUCLEOTIDE SEQUENCE</scope>
</reference>
<proteinExistence type="predicted"/>
<comment type="caution">
    <text evidence="2">The sequence shown here is derived from an EMBL/GenBank/DDBJ whole genome shotgun (WGS) entry which is preliminary data.</text>
</comment>
<dbReference type="Proteomes" id="UP000786811">
    <property type="component" value="Unassembled WGS sequence"/>
</dbReference>
<evidence type="ECO:0000313" key="3">
    <source>
        <dbReference type="Proteomes" id="UP000786811"/>
    </source>
</evidence>
<evidence type="ECO:0000256" key="1">
    <source>
        <dbReference type="SAM" id="Phobius"/>
    </source>
</evidence>
<keyword evidence="3" id="KW-1185">Reference proteome</keyword>
<name>A0A8J2HBC9_COTCN</name>
<sequence length="232" mass="27461">MLIDIGLHCMSTITVILFYVKRKILVSIINKIIYVHNELKENRIYNSQWRDNTYEVLIVVMQIIIIFVVNMRAFETKQQLSSFYNIAAGCILEGVVIQYALCVNFLRKLIHSLNESLLSFANKVDESSNEFLHFNNNLHSDIIKKFIFIRKMQRCIYYEITQELSNFYSYFDCPRIKSEMERFSMELLHGEYCFTASHFFSIDSTLMISIVSTTITIYDHSTKFFSYRIAIY</sequence>
<evidence type="ECO:0000313" key="2">
    <source>
        <dbReference type="EMBL" id="CAG5092849.1"/>
    </source>
</evidence>
<dbReference type="EMBL" id="CAJNRD030001120">
    <property type="protein sequence ID" value="CAG5092849.1"/>
    <property type="molecule type" value="Genomic_DNA"/>
</dbReference>
<keyword evidence="1" id="KW-1133">Transmembrane helix</keyword>
<feature type="transmembrane region" description="Helical" evidence="1">
    <location>
        <begin position="53"/>
        <end position="71"/>
    </location>
</feature>
<keyword evidence="1" id="KW-0812">Transmembrane</keyword>
<dbReference type="AlphaFoldDB" id="A0A8J2HBC9"/>
<keyword evidence="2" id="KW-0675">Receptor</keyword>
<gene>
    <name evidence="2" type="ORF">HICCMSTLAB_LOCUS6401</name>
</gene>
<protein>
    <submittedName>
        <fullName evidence="2">Gustatory receptor 44</fullName>
    </submittedName>
</protein>
<dbReference type="OrthoDB" id="6366728at2759"/>
<accession>A0A8J2HBC9</accession>
<organism evidence="2 3">
    <name type="scientific">Cotesia congregata</name>
    <name type="common">Parasitoid wasp</name>
    <name type="synonym">Apanteles congregatus</name>
    <dbReference type="NCBI Taxonomy" id="51543"/>
    <lineage>
        <taxon>Eukaryota</taxon>
        <taxon>Metazoa</taxon>
        <taxon>Ecdysozoa</taxon>
        <taxon>Arthropoda</taxon>
        <taxon>Hexapoda</taxon>
        <taxon>Insecta</taxon>
        <taxon>Pterygota</taxon>
        <taxon>Neoptera</taxon>
        <taxon>Endopterygota</taxon>
        <taxon>Hymenoptera</taxon>
        <taxon>Apocrita</taxon>
        <taxon>Ichneumonoidea</taxon>
        <taxon>Braconidae</taxon>
        <taxon>Microgastrinae</taxon>
        <taxon>Cotesia</taxon>
    </lineage>
</organism>
<keyword evidence="1" id="KW-0472">Membrane</keyword>